<protein>
    <submittedName>
        <fullName evidence="1">Uncharacterized protein</fullName>
    </submittedName>
</protein>
<dbReference type="GO" id="GO:0008270">
    <property type="term" value="F:zinc ion binding"/>
    <property type="evidence" value="ECO:0007669"/>
    <property type="project" value="InterPro"/>
</dbReference>
<organism evidence="1">
    <name type="scientific">Tanacetum cinerariifolium</name>
    <name type="common">Dalmatian daisy</name>
    <name type="synonym">Chrysanthemum cinerariifolium</name>
    <dbReference type="NCBI Taxonomy" id="118510"/>
    <lineage>
        <taxon>Eukaryota</taxon>
        <taxon>Viridiplantae</taxon>
        <taxon>Streptophyta</taxon>
        <taxon>Embryophyta</taxon>
        <taxon>Tracheophyta</taxon>
        <taxon>Spermatophyta</taxon>
        <taxon>Magnoliopsida</taxon>
        <taxon>eudicotyledons</taxon>
        <taxon>Gunneridae</taxon>
        <taxon>Pentapetalae</taxon>
        <taxon>asterids</taxon>
        <taxon>campanulids</taxon>
        <taxon>Asterales</taxon>
        <taxon>Asteraceae</taxon>
        <taxon>Asteroideae</taxon>
        <taxon>Anthemideae</taxon>
        <taxon>Anthemidinae</taxon>
        <taxon>Tanacetum</taxon>
    </lineage>
</organism>
<accession>A0A6L2NCW5</accession>
<reference evidence="1" key="1">
    <citation type="journal article" date="2019" name="Sci. Rep.">
        <title>Draft genome of Tanacetum cinerariifolium, the natural source of mosquito coil.</title>
        <authorList>
            <person name="Yamashiro T."/>
            <person name="Shiraishi A."/>
            <person name="Satake H."/>
            <person name="Nakayama K."/>
        </authorList>
    </citation>
    <scope>NUCLEOTIDE SEQUENCE</scope>
</reference>
<dbReference type="Gene3D" id="4.10.60.10">
    <property type="entry name" value="Zinc finger, CCHC-type"/>
    <property type="match status" value="1"/>
</dbReference>
<dbReference type="AlphaFoldDB" id="A0A6L2NCW5"/>
<evidence type="ECO:0000313" key="1">
    <source>
        <dbReference type="EMBL" id="GEU82384.1"/>
    </source>
</evidence>
<dbReference type="GO" id="GO:0003676">
    <property type="term" value="F:nucleic acid binding"/>
    <property type="evidence" value="ECO:0007669"/>
    <property type="project" value="InterPro"/>
</dbReference>
<proteinExistence type="predicted"/>
<dbReference type="SUPFAM" id="SSF57756">
    <property type="entry name" value="Retrovirus zinc finger-like domains"/>
    <property type="match status" value="1"/>
</dbReference>
<gene>
    <name evidence="1" type="ORF">Tci_054362</name>
</gene>
<dbReference type="InterPro" id="IPR036875">
    <property type="entry name" value="Znf_CCHC_sf"/>
</dbReference>
<name>A0A6L2NCW5_TANCI</name>
<comment type="caution">
    <text evidence="1">The sequence shown here is derived from an EMBL/GenBank/DDBJ whole genome shotgun (WGS) entry which is preliminary data.</text>
</comment>
<dbReference type="EMBL" id="BKCJ010008469">
    <property type="protein sequence ID" value="GEU82384.1"/>
    <property type="molecule type" value="Genomic_DNA"/>
</dbReference>
<sequence length="427" mass="49187">MIDYALWEVIENGATLPKTQVIEGVITLLPITTAEEKAQRRLEVKDRSTLMMGILNEYQLKFNSIKDAKQLLEAVENRFSFKSFQPNSPQLAHEDLQQIHPDDMKEMYLRWQVAMLTMRARRFLRNKGRKLIVNGNETIRFDKSKVKCYNYHKNGHFARECTALRNQGNKNKESSRKSLDVETSLSTDLVSCDGLGGYDWSDQAEEGPNYALMAFSSSSSDSKHVVENCKAMSSEEEPKIVRKHDDVPIIKELVSDDEEKDVSQPKIEKKIVRPSIVKKEFVKSKQQEKTARKTVKQVENHRQDTHSPRVIKESLVKMKQKGAILELKRRHLKKTVNCYNNDGEDMFKHINIFLKVVEPLKVRGLTHDLSLSGAETGDEDDPDVIDNVPEIFKIDDDLFKFDSPLCIAFEEFNHLLKIDHDLFTCDT</sequence>